<evidence type="ECO:0000256" key="3">
    <source>
        <dbReference type="ARBA" id="ARBA00022692"/>
    </source>
</evidence>
<evidence type="ECO:0000313" key="8">
    <source>
        <dbReference type="EMBL" id="MBO8466975.1"/>
    </source>
</evidence>
<dbReference type="EMBL" id="JADIMH010000022">
    <property type="protein sequence ID" value="MBO8466975.1"/>
    <property type="molecule type" value="Genomic_DNA"/>
</dbReference>
<dbReference type="InterPro" id="IPR036259">
    <property type="entry name" value="MFS_trans_sf"/>
</dbReference>
<comment type="subcellular location">
    <subcellularLocation>
        <location evidence="1">Cell inner membrane</location>
        <topology evidence="1">Multi-pass membrane protein</topology>
    </subcellularLocation>
</comment>
<dbReference type="AlphaFoldDB" id="A0A9D9I7C9"/>
<feature type="transmembrane region" description="Helical" evidence="6">
    <location>
        <begin position="309"/>
        <end position="334"/>
    </location>
</feature>
<sequence length="404" mass="43702">MKALEKKYLLPFALVTSLFLLLGLANNMTDTLLAAFKRIMDMSDAQTSLIQFAFYGSYFCFALPAAIFISRHSFKSGIILGLLLYAAGAILFLPAAYAASYGFYLVAIYIMAGGCSVLETTANPYILSMGSPETATRRLNIAQSFNPIGSIIGILMSKYFILKDISLYSVSGTYASLGLVLIAILVAILFVKMPAGRDSGNRSGILASFGRLFRNRLYRYGVVAQFFYVGAQIGVWSFTIRIVMQELGVLEAQASTIYLITIIGFCLSRFIYTWLMKWVSPAKLLLAGGVLSTLMTAVVVLGAGSGWLLIVALVLISFFMSLMFPTIYGLSLGGVAQSEHPDDAKLGASGLIMAILGGALLTPLQGLVSDNSSIYMSYIIPAICFVVVTLFAAYAVKTNRRIYA</sequence>
<dbReference type="SUPFAM" id="SSF103473">
    <property type="entry name" value="MFS general substrate transporter"/>
    <property type="match status" value="1"/>
</dbReference>
<reference evidence="8" key="1">
    <citation type="submission" date="2020-10" db="EMBL/GenBank/DDBJ databases">
        <authorList>
            <person name="Gilroy R."/>
        </authorList>
    </citation>
    <scope>NUCLEOTIDE SEQUENCE</scope>
    <source>
        <strain evidence="8">B1-15692</strain>
    </source>
</reference>
<feature type="transmembrane region" description="Helical" evidence="6">
    <location>
        <begin position="174"/>
        <end position="196"/>
    </location>
</feature>
<evidence type="ECO:0000256" key="4">
    <source>
        <dbReference type="ARBA" id="ARBA00022989"/>
    </source>
</evidence>
<proteinExistence type="predicted"/>
<dbReference type="PANTHER" id="PTHR43702">
    <property type="entry name" value="L-FUCOSE-PROTON SYMPORTER"/>
    <property type="match status" value="1"/>
</dbReference>
<feature type="domain" description="Major facilitator superfamily (MFS) profile" evidence="7">
    <location>
        <begin position="11"/>
        <end position="400"/>
    </location>
</feature>
<dbReference type="CDD" id="cd17394">
    <property type="entry name" value="MFS_FucP_like"/>
    <property type="match status" value="1"/>
</dbReference>
<keyword evidence="3 6" id="KW-0812">Transmembrane</keyword>
<feature type="transmembrane region" description="Helical" evidence="6">
    <location>
        <begin position="49"/>
        <end position="70"/>
    </location>
</feature>
<dbReference type="PANTHER" id="PTHR43702:SF11">
    <property type="entry name" value="L-FUCOSE-PROTON SYMPORTER"/>
    <property type="match status" value="1"/>
</dbReference>
<feature type="transmembrane region" description="Helical" evidence="6">
    <location>
        <begin position="346"/>
        <end position="368"/>
    </location>
</feature>
<dbReference type="PROSITE" id="PS50850">
    <property type="entry name" value="MFS"/>
    <property type="match status" value="1"/>
</dbReference>
<reference evidence="8" key="2">
    <citation type="journal article" date="2021" name="PeerJ">
        <title>Extensive microbial diversity within the chicken gut microbiome revealed by metagenomics and culture.</title>
        <authorList>
            <person name="Gilroy R."/>
            <person name="Ravi A."/>
            <person name="Getino M."/>
            <person name="Pursley I."/>
            <person name="Horton D.L."/>
            <person name="Alikhan N.F."/>
            <person name="Baker D."/>
            <person name="Gharbi K."/>
            <person name="Hall N."/>
            <person name="Watson M."/>
            <person name="Adriaenssens E.M."/>
            <person name="Foster-Nyarko E."/>
            <person name="Jarju S."/>
            <person name="Secka A."/>
            <person name="Antonio M."/>
            <person name="Oren A."/>
            <person name="Chaudhuri R.R."/>
            <person name="La Ragione R."/>
            <person name="Hildebrand F."/>
            <person name="Pallen M.J."/>
        </authorList>
    </citation>
    <scope>NUCLEOTIDE SEQUENCE</scope>
    <source>
        <strain evidence="8">B1-15692</strain>
    </source>
</reference>
<evidence type="ECO:0000256" key="1">
    <source>
        <dbReference type="ARBA" id="ARBA00004429"/>
    </source>
</evidence>
<name>A0A9D9I7C9_9BACT</name>
<keyword evidence="5 6" id="KW-0472">Membrane</keyword>
<dbReference type="InterPro" id="IPR020846">
    <property type="entry name" value="MFS_dom"/>
</dbReference>
<protein>
    <submittedName>
        <fullName evidence="8">Sugar MFS transporter</fullName>
    </submittedName>
</protein>
<evidence type="ECO:0000256" key="6">
    <source>
        <dbReference type="SAM" id="Phobius"/>
    </source>
</evidence>
<feature type="transmembrane region" description="Helical" evidence="6">
    <location>
        <begin position="103"/>
        <end position="127"/>
    </location>
</feature>
<keyword evidence="2" id="KW-1003">Cell membrane</keyword>
<evidence type="ECO:0000313" key="9">
    <source>
        <dbReference type="Proteomes" id="UP000823660"/>
    </source>
</evidence>
<accession>A0A9D9I7C9</accession>
<dbReference type="Pfam" id="PF07690">
    <property type="entry name" value="MFS_1"/>
    <property type="match status" value="1"/>
</dbReference>
<feature type="transmembrane region" description="Helical" evidence="6">
    <location>
        <begin position="139"/>
        <end position="162"/>
    </location>
</feature>
<evidence type="ECO:0000259" key="7">
    <source>
        <dbReference type="PROSITE" id="PS50850"/>
    </source>
</evidence>
<evidence type="ECO:0000256" key="5">
    <source>
        <dbReference type="ARBA" id="ARBA00023136"/>
    </source>
</evidence>
<dbReference type="Proteomes" id="UP000823660">
    <property type="component" value="Unassembled WGS sequence"/>
</dbReference>
<gene>
    <name evidence="8" type="ORF">IAB99_04335</name>
</gene>
<evidence type="ECO:0000256" key="2">
    <source>
        <dbReference type="ARBA" id="ARBA00022475"/>
    </source>
</evidence>
<organism evidence="8 9">
    <name type="scientific">Candidatus Cryptobacteroides faecipullorum</name>
    <dbReference type="NCBI Taxonomy" id="2840764"/>
    <lineage>
        <taxon>Bacteria</taxon>
        <taxon>Pseudomonadati</taxon>
        <taxon>Bacteroidota</taxon>
        <taxon>Bacteroidia</taxon>
        <taxon>Bacteroidales</taxon>
        <taxon>Candidatus Cryptobacteroides</taxon>
    </lineage>
</organism>
<feature type="transmembrane region" description="Helical" evidence="6">
    <location>
        <begin position="374"/>
        <end position="396"/>
    </location>
</feature>
<dbReference type="InterPro" id="IPR050375">
    <property type="entry name" value="MFS_TsgA-like"/>
</dbReference>
<feature type="transmembrane region" description="Helical" evidence="6">
    <location>
        <begin position="252"/>
        <end position="272"/>
    </location>
</feature>
<dbReference type="Gene3D" id="1.20.1250.20">
    <property type="entry name" value="MFS general substrate transporter like domains"/>
    <property type="match status" value="2"/>
</dbReference>
<feature type="transmembrane region" description="Helical" evidence="6">
    <location>
        <begin position="217"/>
        <end position="240"/>
    </location>
</feature>
<dbReference type="InterPro" id="IPR011701">
    <property type="entry name" value="MFS"/>
</dbReference>
<dbReference type="GO" id="GO:0005886">
    <property type="term" value="C:plasma membrane"/>
    <property type="evidence" value="ECO:0007669"/>
    <property type="project" value="UniProtKB-SubCell"/>
</dbReference>
<keyword evidence="4 6" id="KW-1133">Transmembrane helix</keyword>
<feature type="transmembrane region" description="Helical" evidence="6">
    <location>
        <begin position="284"/>
        <end position="303"/>
    </location>
</feature>
<comment type="caution">
    <text evidence="8">The sequence shown here is derived from an EMBL/GenBank/DDBJ whole genome shotgun (WGS) entry which is preliminary data.</text>
</comment>
<dbReference type="GO" id="GO:0022857">
    <property type="term" value="F:transmembrane transporter activity"/>
    <property type="evidence" value="ECO:0007669"/>
    <property type="project" value="InterPro"/>
</dbReference>
<feature type="transmembrane region" description="Helical" evidence="6">
    <location>
        <begin position="77"/>
        <end position="97"/>
    </location>
</feature>